<reference evidence="2 3" key="1">
    <citation type="journal article" date="2024" name="G3 (Bethesda)">
        <title>Genome assembly of Hibiscus sabdariffa L. provides insights into metabolisms of medicinal natural products.</title>
        <authorList>
            <person name="Kim T."/>
        </authorList>
    </citation>
    <scope>NUCLEOTIDE SEQUENCE [LARGE SCALE GENOMIC DNA]</scope>
    <source>
        <strain evidence="2">TK-2024</strain>
        <tissue evidence="2">Old leaves</tissue>
    </source>
</reference>
<evidence type="ECO:0000313" key="2">
    <source>
        <dbReference type="EMBL" id="KAK9017895.1"/>
    </source>
</evidence>
<feature type="region of interest" description="Disordered" evidence="1">
    <location>
        <begin position="1"/>
        <end position="46"/>
    </location>
</feature>
<proteinExistence type="predicted"/>
<sequence length="197" mass="22445">MEEEWMDCVVESPTEDSQENTPVEEEGMDCVVESPTEDSQENTPVEKEGMDYATRRLVDIGLLWLTTSLQKEVTSSQFFSRLRETNKDDAQMVVEDLNHEVDLLLEKIEMEMGRVTMGDDTLRVALQRVFQESSLHPPFSFMEGQYGGENKGHGDAVTKHFNKLHTVLWDIKGSLRQLMRSQQKKNGLCEGDGDPSQ</sequence>
<keyword evidence="3" id="KW-1185">Reference proteome</keyword>
<dbReference type="Proteomes" id="UP001396334">
    <property type="component" value="Unassembled WGS sequence"/>
</dbReference>
<protein>
    <submittedName>
        <fullName evidence="2">Uncharacterized protein</fullName>
    </submittedName>
</protein>
<comment type="caution">
    <text evidence="2">The sequence shown here is derived from an EMBL/GenBank/DDBJ whole genome shotgun (WGS) entry which is preliminary data.</text>
</comment>
<evidence type="ECO:0000256" key="1">
    <source>
        <dbReference type="SAM" id="MobiDB-lite"/>
    </source>
</evidence>
<evidence type="ECO:0000313" key="3">
    <source>
        <dbReference type="Proteomes" id="UP001396334"/>
    </source>
</evidence>
<dbReference type="EMBL" id="JBBPBN010000019">
    <property type="protein sequence ID" value="KAK9017895.1"/>
    <property type="molecule type" value="Genomic_DNA"/>
</dbReference>
<feature type="compositionally biased region" description="Acidic residues" evidence="1">
    <location>
        <begin position="13"/>
        <end position="28"/>
    </location>
</feature>
<gene>
    <name evidence="2" type="ORF">V6N11_000895</name>
</gene>
<organism evidence="2 3">
    <name type="scientific">Hibiscus sabdariffa</name>
    <name type="common">roselle</name>
    <dbReference type="NCBI Taxonomy" id="183260"/>
    <lineage>
        <taxon>Eukaryota</taxon>
        <taxon>Viridiplantae</taxon>
        <taxon>Streptophyta</taxon>
        <taxon>Embryophyta</taxon>
        <taxon>Tracheophyta</taxon>
        <taxon>Spermatophyta</taxon>
        <taxon>Magnoliopsida</taxon>
        <taxon>eudicotyledons</taxon>
        <taxon>Gunneridae</taxon>
        <taxon>Pentapetalae</taxon>
        <taxon>rosids</taxon>
        <taxon>malvids</taxon>
        <taxon>Malvales</taxon>
        <taxon>Malvaceae</taxon>
        <taxon>Malvoideae</taxon>
        <taxon>Hibiscus</taxon>
    </lineage>
</organism>
<name>A0ABR2RY32_9ROSI</name>
<accession>A0ABR2RY32</accession>